<evidence type="ECO:0000256" key="2">
    <source>
        <dbReference type="ARBA" id="ARBA00022801"/>
    </source>
</evidence>
<feature type="signal peptide" evidence="3">
    <location>
        <begin position="1"/>
        <end position="25"/>
    </location>
</feature>
<comment type="caution">
    <text evidence="4">The sequence shown here is derived from an EMBL/GenBank/DDBJ whole genome shotgun (WGS) entry which is preliminary data.</text>
</comment>
<keyword evidence="3" id="KW-0732">Signal</keyword>
<dbReference type="EMBL" id="JAJJMA010018812">
    <property type="protein sequence ID" value="MCL7023143.1"/>
    <property type="molecule type" value="Genomic_DNA"/>
</dbReference>
<accession>A0AA41RZ48</accession>
<dbReference type="Gene3D" id="3.20.20.80">
    <property type="entry name" value="Glycosidases"/>
    <property type="match status" value="1"/>
</dbReference>
<dbReference type="Proteomes" id="UP001177140">
    <property type="component" value="Unassembled WGS sequence"/>
</dbReference>
<dbReference type="SUPFAM" id="SSF51445">
    <property type="entry name" value="(Trans)glycosidases"/>
    <property type="match status" value="1"/>
</dbReference>
<dbReference type="InterPro" id="IPR001360">
    <property type="entry name" value="Glyco_hydro_1"/>
</dbReference>
<evidence type="ECO:0000256" key="3">
    <source>
        <dbReference type="SAM" id="SignalP"/>
    </source>
</evidence>
<sequence length="77" mass="8547">MRGVLYTFSSFWSLVIILLHFSVSSLEFCSGENQNSISRDDFPPNFIFGSGSSAYQVEGAANEDGKTPSIWDTYTHS</sequence>
<proteinExistence type="inferred from homology"/>
<organism evidence="4 5">
    <name type="scientific">Papaver nudicaule</name>
    <name type="common">Iceland poppy</name>
    <dbReference type="NCBI Taxonomy" id="74823"/>
    <lineage>
        <taxon>Eukaryota</taxon>
        <taxon>Viridiplantae</taxon>
        <taxon>Streptophyta</taxon>
        <taxon>Embryophyta</taxon>
        <taxon>Tracheophyta</taxon>
        <taxon>Spermatophyta</taxon>
        <taxon>Magnoliopsida</taxon>
        <taxon>Ranunculales</taxon>
        <taxon>Papaveraceae</taxon>
        <taxon>Papaveroideae</taxon>
        <taxon>Papaver</taxon>
    </lineage>
</organism>
<evidence type="ECO:0000313" key="4">
    <source>
        <dbReference type="EMBL" id="MCL7023143.1"/>
    </source>
</evidence>
<dbReference type="GO" id="GO:0005975">
    <property type="term" value="P:carbohydrate metabolic process"/>
    <property type="evidence" value="ECO:0007669"/>
    <property type="project" value="InterPro"/>
</dbReference>
<protein>
    <recommendedName>
        <fullName evidence="6">Beta-glucosidase</fullName>
    </recommendedName>
</protein>
<dbReference type="Pfam" id="PF00232">
    <property type="entry name" value="Glyco_hydro_1"/>
    <property type="match status" value="1"/>
</dbReference>
<dbReference type="PROSITE" id="PS00653">
    <property type="entry name" value="GLYCOSYL_HYDROL_F1_2"/>
    <property type="match status" value="1"/>
</dbReference>
<name>A0AA41RZ48_PAPNU</name>
<feature type="non-terminal residue" evidence="4">
    <location>
        <position position="1"/>
    </location>
</feature>
<reference evidence="4" key="1">
    <citation type="submission" date="2022-03" db="EMBL/GenBank/DDBJ databases">
        <title>A functionally conserved STORR gene fusion in Papaver species that diverged 16.8 million years ago.</title>
        <authorList>
            <person name="Catania T."/>
        </authorList>
    </citation>
    <scope>NUCLEOTIDE SEQUENCE</scope>
    <source>
        <strain evidence="4">S-191538</strain>
    </source>
</reference>
<keyword evidence="5" id="KW-1185">Reference proteome</keyword>
<comment type="similarity">
    <text evidence="1">Belongs to the glycosyl hydrolase 1 family.</text>
</comment>
<gene>
    <name evidence="4" type="ORF">MKW94_010111</name>
</gene>
<dbReference type="GO" id="GO:0004553">
    <property type="term" value="F:hydrolase activity, hydrolyzing O-glycosyl compounds"/>
    <property type="evidence" value="ECO:0007669"/>
    <property type="project" value="InterPro"/>
</dbReference>
<evidence type="ECO:0008006" key="6">
    <source>
        <dbReference type="Google" id="ProtNLM"/>
    </source>
</evidence>
<evidence type="ECO:0000256" key="1">
    <source>
        <dbReference type="ARBA" id="ARBA00010838"/>
    </source>
</evidence>
<dbReference type="InterPro" id="IPR017853">
    <property type="entry name" value="GH"/>
</dbReference>
<dbReference type="InterPro" id="IPR033132">
    <property type="entry name" value="GH_1_N_CS"/>
</dbReference>
<keyword evidence="2" id="KW-0378">Hydrolase</keyword>
<evidence type="ECO:0000313" key="5">
    <source>
        <dbReference type="Proteomes" id="UP001177140"/>
    </source>
</evidence>
<dbReference type="AlphaFoldDB" id="A0AA41RZ48"/>
<feature type="chain" id="PRO_5041219732" description="Beta-glucosidase" evidence="3">
    <location>
        <begin position="26"/>
        <end position="77"/>
    </location>
</feature>